<protein>
    <submittedName>
        <fullName evidence="2">Uncharacterized protein</fullName>
    </submittedName>
</protein>
<name>A0A367XUF9_9ASCO</name>
<evidence type="ECO:0000256" key="1">
    <source>
        <dbReference type="ARBA" id="ARBA00025758"/>
    </source>
</evidence>
<comment type="caution">
    <text evidence="2">The sequence shown here is derived from an EMBL/GenBank/DDBJ whole genome shotgun (WGS) entry which is preliminary data.</text>
</comment>
<dbReference type="GO" id="GO:0000387">
    <property type="term" value="P:spliceosomal snRNP assembly"/>
    <property type="evidence" value="ECO:0007669"/>
    <property type="project" value="InterPro"/>
</dbReference>
<dbReference type="Proteomes" id="UP000253472">
    <property type="component" value="Unassembled WGS sequence"/>
</dbReference>
<proteinExistence type="inferred from homology"/>
<dbReference type="Pfam" id="PF04938">
    <property type="entry name" value="SIP1"/>
    <property type="match status" value="1"/>
</dbReference>
<reference evidence="2 3" key="1">
    <citation type="submission" date="2018-06" db="EMBL/GenBank/DDBJ databases">
        <title>Whole genome sequencing of Candida tropicalis (genome annotated by CSBL at Korea University).</title>
        <authorList>
            <person name="Ahn J."/>
        </authorList>
    </citation>
    <scope>NUCLEOTIDE SEQUENCE [LARGE SCALE GENOMIC DNA]</scope>
    <source>
        <strain evidence="2 3">ATCC 20962</strain>
    </source>
</reference>
<evidence type="ECO:0000313" key="2">
    <source>
        <dbReference type="EMBL" id="RCK57263.1"/>
    </source>
</evidence>
<dbReference type="STRING" id="5486.A0A367XUF9"/>
<accession>A0A367XUF9</accession>
<dbReference type="EMBL" id="QLNQ01000028">
    <property type="protein sequence ID" value="RCK57263.1"/>
    <property type="molecule type" value="Genomic_DNA"/>
</dbReference>
<organism evidence="2 3">
    <name type="scientific">Candida viswanathii</name>
    <dbReference type="NCBI Taxonomy" id="5486"/>
    <lineage>
        <taxon>Eukaryota</taxon>
        <taxon>Fungi</taxon>
        <taxon>Dikarya</taxon>
        <taxon>Ascomycota</taxon>
        <taxon>Saccharomycotina</taxon>
        <taxon>Pichiomycetes</taxon>
        <taxon>Debaryomycetaceae</taxon>
        <taxon>Candida/Lodderomyces clade</taxon>
        <taxon>Candida</taxon>
    </lineage>
</organism>
<gene>
    <name evidence="2" type="ORF">Cantr_06799</name>
</gene>
<comment type="similarity">
    <text evidence="1">Belongs to the gemin-2 family.</text>
</comment>
<dbReference type="PANTHER" id="PTHR12794">
    <property type="entry name" value="GEMIN2"/>
    <property type="match status" value="1"/>
</dbReference>
<dbReference type="InterPro" id="IPR035426">
    <property type="entry name" value="Gemin2/Brr1"/>
</dbReference>
<sequence>MDEDEDFTYGQTPALPISEEIGSEVAAYLMSVRQEALAGPPVLFVASREETASEEPIPIQQPQELSAWSEHLLEEFLSVKQQLNGGRHVPKDSYIPGTTADWRKFLLQEPPEISYFFTSLDRQAVFKLIVHITKWLSISSRPTLSQWIWKIFLRIDNVLDANECSTIRDLGKKANKLKQKQLESDKEVDSISRYTVDLVLIIVVNTMASWTYSRSCRSQCNTTHAHIFFFLACLY</sequence>
<dbReference type="AlphaFoldDB" id="A0A367XUF9"/>
<evidence type="ECO:0000313" key="3">
    <source>
        <dbReference type="Proteomes" id="UP000253472"/>
    </source>
</evidence>
<dbReference type="PANTHER" id="PTHR12794:SF0">
    <property type="entry name" value="GEM-ASSOCIATED PROTEIN 2"/>
    <property type="match status" value="1"/>
</dbReference>
<dbReference type="Gene3D" id="1.20.58.1070">
    <property type="match status" value="1"/>
</dbReference>
<dbReference type="OrthoDB" id="428895at2759"/>
<keyword evidence="3" id="KW-1185">Reference proteome</keyword>
<dbReference type="GO" id="GO:0032797">
    <property type="term" value="C:SMN complex"/>
    <property type="evidence" value="ECO:0007669"/>
    <property type="project" value="TreeGrafter"/>
</dbReference>
<dbReference type="GO" id="GO:0005634">
    <property type="term" value="C:nucleus"/>
    <property type="evidence" value="ECO:0007669"/>
    <property type="project" value="TreeGrafter"/>
</dbReference>